<dbReference type="AlphaFoldDB" id="A0A967B8L5"/>
<feature type="chain" id="PRO_5037952084" evidence="2">
    <location>
        <begin position="24"/>
        <end position="370"/>
    </location>
</feature>
<dbReference type="RefSeq" id="WP_166315723.1">
    <property type="nucleotide sequence ID" value="NZ_WOTH01000017.1"/>
</dbReference>
<keyword evidence="4" id="KW-1185">Reference proteome</keyword>
<feature type="region of interest" description="Disordered" evidence="1">
    <location>
        <begin position="79"/>
        <end position="107"/>
    </location>
</feature>
<feature type="signal peptide" evidence="2">
    <location>
        <begin position="1"/>
        <end position="23"/>
    </location>
</feature>
<protein>
    <submittedName>
        <fullName evidence="3">Uncharacterized protein</fullName>
    </submittedName>
</protein>
<reference evidence="3" key="1">
    <citation type="submission" date="2019-11" db="EMBL/GenBank/DDBJ databases">
        <title>Description of new Acetobacter species.</title>
        <authorList>
            <person name="Cleenwerck I."/>
            <person name="Sombolestani A.S."/>
        </authorList>
    </citation>
    <scope>NUCLEOTIDE SEQUENCE</scope>
    <source>
        <strain evidence="3">LMG 1626</strain>
    </source>
</reference>
<evidence type="ECO:0000313" key="4">
    <source>
        <dbReference type="Proteomes" id="UP000597459"/>
    </source>
</evidence>
<keyword evidence="2" id="KW-0732">Signal</keyword>
<organism evidence="3 4">
    <name type="scientific">Acetobacter estunensis</name>
    <dbReference type="NCBI Taxonomy" id="104097"/>
    <lineage>
        <taxon>Bacteria</taxon>
        <taxon>Pseudomonadati</taxon>
        <taxon>Pseudomonadota</taxon>
        <taxon>Alphaproteobacteria</taxon>
        <taxon>Acetobacterales</taxon>
        <taxon>Acetobacteraceae</taxon>
        <taxon>Acetobacter</taxon>
    </lineage>
</organism>
<dbReference type="Proteomes" id="UP000597459">
    <property type="component" value="Unassembled WGS sequence"/>
</dbReference>
<sequence length="370" mass="41461">MRKFLLCTGLFLSALTANGRAHAQFAPTHTGTYLDSRRNAEIRHRTLARMLMTLGMDPDEVATSSTDTSNDVLPQMPVRRFEEDDSLSRVPRRRKNHAPDEWRPTPYHSKARGELAVVQVNREIGLSATGSWTNYKEKPLWEGPETGYDRETGWAPGFQFDASTMFDLYEVQHILLAGHVAFSDGNVGYHGSASNGWQTLPYRNSSNRETIDARIELGKGLMVTDRFMITPAIMGGYWSWGRNVKGSQGVSSSSEDYAGFVAGIVVHLDYAVTDAFVVRGRLCWDERLGSHMDAAGVKGTFRLRPRPEWIAALDFDYRLSRSLHFISGVQYSYYSFGRSQSVAQHGGYSLYEPSSWTNGMTLHAGIAYAF</sequence>
<name>A0A967B8L5_9PROT</name>
<accession>A0A967B8L5</accession>
<evidence type="ECO:0000256" key="1">
    <source>
        <dbReference type="SAM" id="MobiDB-lite"/>
    </source>
</evidence>
<proteinExistence type="predicted"/>
<evidence type="ECO:0000256" key="2">
    <source>
        <dbReference type="SAM" id="SignalP"/>
    </source>
</evidence>
<comment type="caution">
    <text evidence="3">The sequence shown here is derived from an EMBL/GenBank/DDBJ whole genome shotgun (WGS) entry which is preliminary data.</text>
</comment>
<dbReference type="EMBL" id="WOTH01000017">
    <property type="protein sequence ID" value="NHO54161.1"/>
    <property type="molecule type" value="Genomic_DNA"/>
</dbReference>
<gene>
    <name evidence="3" type="ORF">GOB87_09370</name>
</gene>
<evidence type="ECO:0000313" key="3">
    <source>
        <dbReference type="EMBL" id="NHO54161.1"/>
    </source>
</evidence>